<dbReference type="Pfam" id="PF04972">
    <property type="entry name" value="BON"/>
    <property type="match status" value="1"/>
</dbReference>
<name>A0ABW1U5H2_9BURK</name>
<reference evidence="4" key="1">
    <citation type="journal article" date="2019" name="Int. J. Syst. Evol. Microbiol.">
        <title>The Global Catalogue of Microorganisms (GCM) 10K type strain sequencing project: providing services to taxonomists for standard genome sequencing and annotation.</title>
        <authorList>
            <consortium name="The Broad Institute Genomics Platform"/>
            <consortium name="The Broad Institute Genome Sequencing Center for Infectious Disease"/>
            <person name="Wu L."/>
            <person name="Ma J."/>
        </authorList>
    </citation>
    <scope>NUCLEOTIDE SEQUENCE [LARGE SCALE GENOMIC DNA]</scope>
    <source>
        <strain evidence="4">CCUG 39402</strain>
    </source>
</reference>
<dbReference type="Proteomes" id="UP001596270">
    <property type="component" value="Unassembled WGS sequence"/>
</dbReference>
<evidence type="ECO:0000313" key="4">
    <source>
        <dbReference type="Proteomes" id="UP001596270"/>
    </source>
</evidence>
<dbReference type="SMART" id="SM00749">
    <property type="entry name" value="BON"/>
    <property type="match status" value="1"/>
</dbReference>
<gene>
    <name evidence="3" type="ORF">ACFQND_26335</name>
</gene>
<dbReference type="InterPro" id="IPR051686">
    <property type="entry name" value="Lipoprotein_DolP"/>
</dbReference>
<dbReference type="PANTHER" id="PTHR34606:SF16">
    <property type="entry name" value="BON DOMAIN-CONTAINING PROTEIN"/>
    <property type="match status" value="1"/>
</dbReference>
<dbReference type="PANTHER" id="PTHR34606">
    <property type="entry name" value="BON DOMAIN-CONTAINING PROTEIN"/>
    <property type="match status" value="1"/>
</dbReference>
<evidence type="ECO:0000256" key="1">
    <source>
        <dbReference type="SAM" id="SignalP"/>
    </source>
</evidence>
<evidence type="ECO:0000313" key="3">
    <source>
        <dbReference type="EMBL" id="MFC6284760.1"/>
    </source>
</evidence>
<dbReference type="PROSITE" id="PS51257">
    <property type="entry name" value="PROKAR_LIPOPROTEIN"/>
    <property type="match status" value="1"/>
</dbReference>
<keyword evidence="1" id="KW-0732">Signal</keyword>
<feature type="domain" description="BON" evidence="2">
    <location>
        <begin position="37"/>
        <end position="105"/>
    </location>
</feature>
<feature type="chain" id="PRO_5045063548" evidence="1">
    <location>
        <begin position="25"/>
        <end position="105"/>
    </location>
</feature>
<evidence type="ECO:0000259" key="2">
    <source>
        <dbReference type="PROSITE" id="PS50914"/>
    </source>
</evidence>
<sequence length="105" mass="10802">MKYARAIAFAALAGITILSTTGCAVGRGQETAGAYVDDAAITTAVKAKFVEDKTVSAMSISVETLNGTVQLSGFAKSGAEKAQAEALARGVKNVRAVRNDIVIRP</sequence>
<dbReference type="InterPro" id="IPR007055">
    <property type="entry name" value="BON_dom"/>
</dbReference>
<keyword evidence="4" id="KW-1185">Reference proteome</keyword>
<protein>
    <submittedName>
        <fullName evidence="3">BON domain-containing protein</fullName>
    </submittedName>
</protein>
<dbReference type="PROSITE" id="PS50914">
    <property type="entry name" value="BON"/>
    <property type="match status" value="1"/>
</dbReference>
<dbReference type="RefSeq" id="WP_371434963.1">
    <property type="nucleotide sequence ID" value="NZ_JBHSRS010000084.1"/>
</dbReference>
<comment type="caution">
    <text evidence="3">The sequence shown here is derived from an EMBL/GenBank/DDBJ whole genome shotgun (WGS) entry which is preliminary data.</text>
</comment>
<accession>A0ABW1U5H2</accession>
<feature type="signal peptide" evidence="1">
    <location>
        <begin position="1"/>
        <end position="24"/>
    </location>
</feature>
<dbReference type="InterPro" id="IPR014004">
    <property type="entry name" value="Transpt-assoc_nodulatn_dom_bac"/>
</dbReference>
<dbReference type="EMBL" id="JBHSRS010000084">
    <property type="protein sequence ID" value="MFC6284760.1"/>
    <property type="molecule type" value="Genomic_DNA"/>
</dbReference>
<dbReference type="Gene3D" id="3.30.1340.30">
    <property type="match status" value="1"/>
</dbReference>
<organism evidence="3 4">
    <name type="scientific">Polaromonas aquatica</name>
    <dbReference type="NCBI Taxonomy" id="332657"/>
    <lineage>
        <taxon>Bacteria</taxon>
        <taxon>Pseudomonadati</taxon>
        <taxon>Pseudomonadota</taxon>
        <taxon>Betaproteobacteria</taxon>
        <taxon>Burkholderiales</taxon>
        <taxon>Comamonadaceae</taxon>
        <taxon>Polaromonas</taxon>
    </lineage>
</organism>
<proteinExistence type="predicted"/>